<dbReference type="PANTHER" id="PTHR33209">
    <property type="entry name" value="PROTEASE 4"/>
    <property type="match status" value="1"/>
</dbReference>
<dbReference type="KEGG" id="acr:Acry_0053"/>
<dbReference type="GO" id="GO:0008236">
    <property type="term" value="F:serine-type peptidase activity"/>
    <property type="evidence" value="ECO:0007669"/>
    <property type="project" value="UniProtKB-KW"/>
</dbReference>
<dbReference type="RefSeq" id="WP_011941239.1">
    <property type="nucleotide sequence ID" value="NC_009484.1"/>
</dbReference>
<keyword evidence="9" id="KW-1185">Reference proteome</keyword>
<keyword evidence="2" id="KW-0645">Protease</keyword>
<dbReference type="InterPro" id="IPR047272">
    <property type="entry name" value="S49_SppA_C"/>
</dbReference>
<evidence type="ECO:0000256" key="2">
    <source>
        <dbReference type="ARBA" id="ARBA00022670"/>
    </source>
</evidence>
<dbReference type="eggNOG" id="COG0616">
    <property type="taxonomic scope" value="Bacteria"/>
</dbReference>
<evidence type="ECO:0000259" key="7">
    <source>
        <dbReference type="Pfam" id="PF01343"/>
    </source>
</evidence>
<keyword evidence="6" id="KW-1133">Transmembrane helix</keyword>
<dbReference type="EC" id="3.1.3.2" evidence="8"/>
<evidence type="ECO:0000313" key="9">
    <source>
        <dbReference type="Proteomes" id="UP000000245"/>
    </source>
</evidence>
<evidence type="ECO:0000256" key="4">
    <source>
        <dbReference type="ARBA" id="ARBA00022825"/>
    </source>
</evidence>
<dbReference type="Gene3D" id="6.20.330.10">
    <property type="match status" value="1"/>
</dbReference>
<keyword evidence="6" id="KW-0472">Membrane</keyword>
<keyword evidence="4" id="KW-0720">Serine protease</keyword>
<dbReference type="Pfam" id="PF01343">
    <property type="entry name" value="Peptidase_S49"/>
    <property type="match status" value="2"/>
</dbReference>
<dbReference type="Proteomes" id="UP000000245">
    <property type="component" value="Chromosome"/>
</dbReference>
<dbReference type="PIRSF" id="PIRSF001217">
    <property type="entry name" value="Protease_4_SppA"/>
    <property type="match status" value="1"/>
</dbReference>
<dbReference type="InterPro" id="IPR002142">
    <property type="entry name" value="Peptidase_S49"/>
</dbReference>
<proteinExistence type="inferred from homology"/>
<dbReference type="SUPFAM" id="SSF52096">
    <property type="entry name" value="ClpP/crotonase"/>
    <property type="match status" value="2"/>
</dbReference>
<evidence type="ECO:0000256" key="3">
    <source>
        <dbReference type="ARBA" id="ARBA00022801"/>
    </source>
</evidence>
<organism evidence="8 9">
    <name type="scientific">Acidiphilium cryptum (strain JF-5)</name>
    <dbReference type="NCBI Taxonomy" id="349163"/>
    <lineage>
        <taxon>Bacteria</taxon>
        <taxon>Pseudomonadati</taxon>
        <taxon>Pseudomonadota</taxon>
        <taxon>Alphaproteobacteria</taxon>
        <taxon>Acetobacterales</taxon>
        <taxon>Acidocellaceae</taxon>
        <taxon>Acidiphilium</taxon>
    </lineage>
</organism>
<sequence length="580" mass="60179">MSESAAPLRRLARLLWRAARAIVFAIGLVTILLAGAGLWGLHRLAGRPTALPEHFILSLNLQTAPPDVAAPSALLRRATGATPTLEQTIAAIDRAATDPRVRGIDILLGGGCCGLTTAEELHDALARFRAISHRQVVARAMSFDGAEGLGAYIVATAANRIELSDAGDFGVTGLALQSPFAADLLKMAGVEAQFEHIGKYKTYPELFTRSGPSAAATEMMNSLAGSLYDSALVPIAARLKRSPDQVKALFDQAPFSAAQAKQDGLVDTVLPLSAEVAHVRGVHVSLADYVADAAPAPAGAPKVALIVAHGDINAPDAPGRRSGIDPARLAHEIATAVADPSIRAIVLRLDTPGGTVTGSAMVGAEVARAARLHKPLIVSMGALDASGGYWISSHGAVLVADPATLTGSIGVLGGKFSFGGLLARLGVSVSTASRGANALFDSAVTPWTEAQLASLQGQLDLDYQKFVGWVAAGRRMSPAQVNAVGQGRVWTGAQARSRGLVDRLGGYHEAFMTVRAALHLPADAALDIVPGNEQPGLAALLATLARQANPLEAAALPEPLRGLFALTRLHRLSMVPVELR</sequence>
<feature type="domain" description="Peptidase S49" evidence="7">
    <location>
        <begin position="373"/>
        <end position="514"/>
    </location>
</feature>
<dbReference type="PANTHER" id="PTHR33209:SF1">
    <property type="entry name" value="PEPTIDASE S49 DOMAIN-CONTAINING PROTEIN"/>
    <property type="match status" value="1"/>
</dbReference>
<dbReference type="AlphaFoldDB" id="A5FUK0"/>
<accession>A5FUK0</accession>
<feature type="transmembrane region" description="Helical" evidence="6">
    <location>
        <begin position="21"/>
        <end position="41"/>
    </location>
</feature>
<comment type="similarity">
    <text evidence="1">Belongs to the peptidase S49 family.</text>
</comment>
<evidence type="ECO:0000256" key="5">
    <source>
        <dbReference type="PIRSR" id="PIRSR001217-1"/>
    </source>
</evidence>
<gene>
    <name evidence="8" type="ordered locus">Acry_0053</name>
</gene>
<dbReference type="InterPro" id="IPR047217">
    <property type="entry name" value="S49_SppA_67K_type_N"/>
</dbReference>
<dbReference type="EMBL" id="CP000697">
    <property type="protein sequence ID" value="ABQ29282.1"/>
    <property type="molecule type" value="Genomic_DNA"/>
</dbReference>
<dbReference type="GO" id="GO:0006465">
    <property type="term" value="P:signal peptide processing"/>
    <property type="evidence" value="ECO:0007669"/>
    <property type="project" value="InterPro"/>
</dbReference>
<evidence type="ECO:0000313" key="8">
    <source>
        <dbReference type="EMBL" id="ABQ29282.1"/>
    </source>
</evidence>
<dbReference type="CDD" id="cd07023">
    <property type="entry name" value="S49_Sppa_N_C"/>
    <property type="match status" value="1"/>
</dbReference>
<evidence type="ECO:0000256" key="6">
    <source>
        <dbReference type="SAM" id="Phobius"/>
    </source>
</evidence>
<dbReference type="CDD" id="cd07018">
    <property type="entry name" value="S49_SppA_67K_type"/>
    <property type="match status" value="1"/>
</dbReference>
<dbReference type="GO" id="GO:0016020">
    <property type="term" value="C:membrane"/>
    <property type="evidence" value="ECO:0007669"/>
    <property type="project" value="InterPro"/>
</dbReference>
<reference evidence="8 9" key="1">
    <citation type="submission" date="2007-05" db="EMBL/GenBank/DDBJ databases">
        <title>Complete sequence of chromosome of Acidiphilium cryptum JF-5.</title>
        <authorList>
            <consortium name="US DOE Joint Genome Institute"/>
            <person name="Copeland A."/>
            <person name="Lucas S."/>
            <person name="Lapidus A."/>
            <person name="Barry K."/>
            <person name="Detter J.C."/>
            <person name="Glavina del Rio T."/>
            <person name="Hammon N."/>
            <person name="Israni S."/>
            <person name="Dalin E."/>
            <person name="Tice H."/>
            <person name="Pitluck S."/>
            <person name="Sims D."/>
            <person name="Brettin T."/>
            <person name="Bruce D."/>
            <person name="Han C."/>
            <person name="Schmutz J."/>
            <person name="Larimer F."/>
            <person name="Land M."/>
            <person name="Hauser L."/>
            <person name="Kyrpides N."/>
            <person name="Kim E."/>
            <person name="Magnuson T."/>
            <person name="Richardson P."/>
        </authorList>
    </citation>
    <scope>NUCLEOTIDE SEQUENCE [LARGE SCALE GENOMIC DNA]</scope>
    <source>
        <strain evidence="8 9">JF-5</strain>
    </source>
</reference>
<keyword evidence="3 8" id="KW-0378">Hydrolase</keyword>
<dbReference type="InterPro" id="IPR029045">
    <property type="entry name" value="ClpP/crotonase-like_dom_sf"/>
</dbReference>
<evidence type="ECO:0000256" key="1">
    <source>
        <dbReference type="ARBA" id="ARBA00008683"/>
    </source>
</evidence>
<feature type="domain" description="Peptidase S49" evidence="7">
    <location>
        <begin position="144"/>
        <end position="269"/>
    </location>
</feature>
<feature type="active site" description="Proton donor/acceptor" evidence="5">
    <location>
        <position position="201"/>
    </location>
</feature>
<dbReference type="Gene3D" id="3.90.226.10">
    <property type="entry name" value="2-enoyl-CoA Hydratase, Chain A, domain 1"/>
    <property type="match status" value="2"/>
</dbReference>
<name>A5FUK0_ACICJ</name>
<dbReference type="GO" id="GO:0003993">
    <property type="term" value="F:acid phosphatase activity"/>
    <property type="evidence" value="ECO:0007669"/>
    <property type="project" value="UniProtKB-EC"/>
</dbReference>
<dbReference type="InterPro" id="IPR004634">
    <property type="entry name" value="Pept_S49_pIV"/>
</dbReference>
<dbReference type="STRING" id="349163.Acry_0053"/>
<dbReference type="HOGENOM" id="CLU_008856_1_0_5"/>
<keyword evidence="6" id="KW-0812">Transmembrane</keyword>
<protein>
    <submittedName>
        <fullName evidence="8">Acid phosphatase</fullName>
        <ecNumber evidence="8">3.1.3.2</ecNumber>
    </submittedName>
</protein>
<feature type="active site" description="Nucleophile" evidence="5">
    <location>
        <position position="386"/>
    </location>
</feature>